<dbReference type="Gene3D" id="3.40.50.10890">
    <property type="match status" value="1"/>
</dbReference>
<dbReference type="RefSeq" id="WP_090172843.1">
    <property type="nucleotide sequence ID" value="NZ_FMXR01000007.1"/>
</dbReference>
<dbReference type="PANTHER" id="PTHR11203:SF37">
    <property type="entry name" value="INTEGRATOR COMPLEX SUBUNIT 11"/>
    <property type="match status" value="1"/>
</dbReference>
<dbReference type="OrthoDB" id="9803916at2"/>
<sequence>MKIQFIGADHEVTGSCHFLEVGGKHLLVDCGMEQGAELYVNQEIPVNPSMIDAILITHAHIDHSGLLPLIYSRGFRGKIFATEATTNLCSIMLRDSAHIQMFEAEWKNRKAKRSGKPQIEPMYTLEDAANVMNKFVPCDYNHRIEVFEGVEINFVDAGHLLGSSSIEVWLTEGEETRKLVFSGDIGNETKPLIRNPQMVDDADIVIMESTYGDKNHGARVDYSIALANTIRNTFSRGGNLVIPAFSVGRTQELLYFIRKIKTENRLPEYEGFQVYIDSPLAVEATGIFQKSVSQCFDEEALELVNSGINPISFPGLVTASSAEESKAINFLKKPVIIISASGMCEAGRIRHHLKHNLWRPESTILFVGYQVPGTLGHMLLNGAKEVKLFGENIHVQAQILNLPGISGHADQEHLLEWVNHISPKPKKVFVVHGEDEVVESFSKLLSKDGFDAYAPYSGDAFDLVTLEQVSYGSKEKIKVTKKASSKASSNAFARLLAAGERLLSVIKKCEGRPNKELGQFADQINSLADKWEK</sequence>
<evidence type="ECO:0000256" key="1">
    <source>
        <dbReference type="ARBA" id="ARBA00022801"/>
    </source>
</evidence>
<dbReference type="Pfam" id="PF07521">
    <property type="entry name" value="RMMBL"/>
    <property type="match status" value="1"/>
</dbReference>
<dbReference type="InterPro" id="IPR001279">
    <property type="entry name" value="Metallo-B-lactamas"/>
</dbReference>
<dbReference type="CDD" id="cd16295">
    <property type="entry name" value="TTHA0252-CPSF-like_MBL-fold"/>
    <property type="match status" value="1"/>
</dbReference>
<dbReference type="AlphaFoldDB" id="A0A1G6AWZ7"/>
<dbReference type="InterPro" id="IPR022712">
    <property type="entry name" value="Beta_Casp"/>
</dbReference>
<dbReference type="EMBL" id="FMXR01000007">
    <property type="protein sequence ID" value="SDB12910.1"/>
    <property type="molecule type" value="Genomic_DNA"/>
</dbReference>
<reference evidence="4 5" key="1">
    <citation type="submission" date="2016-10" db="EMBL/GenBank/DDBJ databases">
        <authorList>
            <person name="de Groot N.N."/>
        </authorList>
    </citation>
    <scope>NUCLEOTIDE SEQUENCE [LARGE SCALE GENOMIC DNA]</scope>
    <source>
        <strain evidence="4 5">DSM 3217</strain>
    </source>
</reference>
<dbReference type="SMART" id="SM01027">
    <property type="entry name" value="Beta-Casp"/>
    <property type="match status" value="1"/>
</dbReference>
<gene>
    <name evidence="4" type="ORF">SAMN02910417_00986</name>
</gene>
<evidence type="ECO:0000313" key="5">
    <source>
        <dbReference type="Proteomes" id="UP000199228"/>
    </source>
</evidence>
<dbReference type="InterPro" id="IPR036866">
    <property type="entry name" value="RibonucZ/Hydroxyglut_hydro"/>
</dbReference>
<proteinExistence type="predicted"/>
<organism evidence="4 5">
    <name type="scientific">Eubacterium oxidoreducens</name>
    <dbReference type="NCBI Taxonomy" id="1732"/>
    <lineage>
        <taxon>Bacteria</taxon>
        <taxon>Bacillati</taxon>
        <taxon>Bacillota</taxon>
        <taxon>Clostridia</taxon>
        <taxon>Eubacteriales</taxon>
        <taxon>Eubacteriaceae</taxon>
        <taxon>Eubacterium</taxon>
    </lineage>
</organism>
<accession>A0A1G6AWZ7</accession>
<name>A0A1G6AWZ7_EUBOX</name>
<dbReference type="InterPro" id="IPR050698">
    <property type="entry name" value="MBL"/>
</dbReference>
<dbReference type="PANTHER" id="PTHR11203">
    <property type="entry name" value="CLEAVAGE AND POLYADENYLATION SPECIFICITY FACTOR FAMILY MEMBER"/>
    <property type="match status" value="1"/>
</dbReference>
<dbReference type="STRING" id="1732.SAMN02910417_00986"/>
<keyword evidence="1" id="KW-0378">Hydrolase</keyword>
<evidence type="ECO:0000259" key="3">
    <source>
        <dbReference type="SMART" id="SM01027"/>
    </source>
</evidence>
<dbReference type="GO" id="GO:0016787">
    <property type="term" value="F:hydrolase activity"/>
    <property type="evidence" value="ECO:0007669"/>
    <property type="project" value="UniProtKB-KW"/>
</dbReference>
<keyword evidence="5" id="KW-1185">Reference proteome</keyword>
<dbReference type="Pfam" id="PF10996">
    <property type="entry name" value="Beta-Casp"/>
    <property type="match status" value="1"/>
</dbReference>
<dbReference type="Gene3D" id="3.60.15.10">
    <property type="entry name" value="Ribonuclease Z/Hydroxyacylglutathione hydrolase-like"/>
    <property type="match status" value="1"/>
</dbReference>
<evidence type="ECO:0000259" key="2">
    <source>
        <dbReference type="SMART" id="SM00849"/>
    </source>
</evidence>
<dbReference type="Pfam" id="PF00753">
    <property type="entry name" value="Lactamase_B"/>
    <property type="match status" value="1"/>
</dbReference>
<dbReference type="InterPro" id="IPR011108">
    <property type="entry name" value="RMMBL"/>
</dbReference>
<dbReference type="GO" id="GO:0004521">
    <property type="term" value="F:RNA endonuclease activity"/>
    <property type="evidence" value="ECO:0007669"/>
    <property type="project" value="TreeGrafter"/>
</dbReference>
<feature type="domain" description="Metallo-beta-lactamase" evidence="2">
    <location>
        <begin position="13"/>
        <end position="238"/>
    </location>
</feature>
<dbReference type="Proteomes" id="UP000199228">
    <property type="component" value="Unassembled WGS sequence"/>
</dbReference>
<dbReference type="SUPFAM" id="SSF56281">
    <property type="entry name" value="Metallo-hydrolase/oxidoreductase"/>
    <property type="match status" value="1"/>
</dbReference>
<protein>
    <submittedName>
        <fullName evidence="4">Metallo-beta-lactamase family protein</fullName>
    </submittedName>
</protein>
<evidence type="ECO:0000313" key="4">
    <source>
        <dbReference type="EMBL" id="SDB12910.1"/>
    </source>
</evidence>
<dbReference type="SMART" id="SM00849">
    <property type="entry name" value="Lactamase_B"/>
    <property type="match status" value="1"/>
</dbReference>
<feature type="domain" description="Beta-Casp" evidence="3">
    <location>
        <begin position="250"/>
        <end position="379"/>
    </location>
</feature>